<dbReference type="Proteomes" id="UP000788262">
    <property type="component" value="Unassembled WGS sequence"/>
</dbReference>
<evidence type="ECO:0000256" key="1">
    <source>
        <dbReference type="SAM" id="Phobius"/>
    </source>
</evidence>
<feature type="transmembrane region" description="Helical" evidence="1">
    <location>
        <begin position="6"/>
        <end position="24"/>
    </location>
</feature>
<keyword evidence="1" id="KW-0472">Membrane</keyword>
<dbReference type="EMBL" id="JAFFZS010000022">
    <property type="protein sequence ID" value="MBN0047129.1"/>
    <property type="molecule type" value="Genomic_DNA"/>
</dbReference>
<sequence length="75" mass="8126">MIGRYVNAACYAITGMVILFLEASRGWDAKLTLAALATLAYGGYVGLTRGSYWVSSYTYVIPVLVICYAVSNFAD</sequence>
<reference evidence="2 3" key="1">
    <citation type="submission" date="2021-02" db="EMBL/GenBank/DDBJ databases">
        <title>Whole genome sequencing of Streptomyces actuosus VRA1.</title>
        <authorList>
            <person name="Sen G."/>
            <person name="Sen A."/>
        </authorList>
    </citation>
    <scope>NUCLEOTIDE SEQUENCE [LARGE SCALE GENOMIC DNA]</scope>
    <source>
        <strain evidence="2 3">VRA1</strain>
    </source>
</reference>
<keyword evidence="1" id="KW-1133">Transmembrane helix</keyword>
<dbReference type="RefSeq" id="WP_205385267.1">
    <property type="nucleotide sequence ID" value="NZ_JAFFZS010000022.1"/>
</dbReference>
<gene>
    <name evidence="2" type="ORF">JS756_24085</name>
</gene>
<keyword evidence="3" id="KW-1185">Reference proteome</keyword>
<comment type="caution">
    <text evidence="2">The sequence shown here is derived from an EMBL/GenBank/DDBJ whole genome shotgun (WGS) entry which is preliminary data.</text>
</comment>
<organism evidence="2 3">
    <name type="scientific">Streptomyces actuosus</name>
    <dbReference type="NCBI Taxonomy" id="1885"/>
    <lineage>
        <taxon>Bacteria</taxon>
        <taxon>Bacillati</taxon>
        <taxon>Actinomycetota</taxon>
        <taxon>Actinomycetes</taxon>
        <taxon>Kitasatosporales</taxon>
        <taxon>Streptomycetaceae</taxon>
        <taxon>Streptomyces</taxon>
    </lineage>
</organism>
<feature type="transmembrane region" description="Helical" evidence="1">
    <location>
        <begin position="53"/>
        <end position="74"/>
    </location>
</feature>
<evidence type="ECO:0000313" key="3">
    <source>
        <dbReference type="Proteomes" id="UP000788262"/>
    </source>
</evidence>
<name>A0ABS2VVQ0_STRAS</name>
<keyword evidence="1" id="KW-0812">Transmembrane</keyword>
<accession>A0ABS2VVQ0</accession>
<protein>
    <submittedName>
        <fullName evidence="2">Uncharacterized protein</fullName>
    </submittedName>
</protein>
<evidence type="ECO:0000313" key="2">
    <source>
        <dbReference type="EMBL" id="MBN0047129.1"/>
    </source>
</evidence>
<proteinExistence type="predicted"/>